<dbReference type="AlphaFoldDB" id="A0A7C4FBZ1"/>
<dbReference type="InterPro" id="IPR013785">
    <property type="entry name" value="Aldolase_TIM"/>
</dbReference>
<name>A0A7C4FBZ1_9CREN</name>
<proteinExistence type="predicted"/>
<dbReference type="EMBL" id="DTFF01000024">
    <property type="protein sequence ID" value="HGI87398.1"/>
    <property type="molecule type" value="Genomic_DNA"/>
</dbReference>
<accession>A0A7C4FBZ1</accession>
<gene>
    <name evidence="1" type="ORF">ENV14_03280</name>
</gene>
<comment type="caution">
    <text evidence="1">The sequence shown here is derived from an EMBL/GenBank/DDBJ whole genome shotgun (WGS) entry which is preliminary data.</text>
</comment>
<sequence length="290" mass="32345">MIELLSSVTIVNVEKIPLSFCYSGGIALNLNFIECPLSCNICPWEANLSRKSAEILNARPLSIIEVINKYSPDIVMFHGGEPYTVRGAIQLLREVRNSYNGFIGVKTNVLHAINSMAHLKEFLPYIDLLLVEFVDTNFCEISQQSADDINSFLHSILSVHKYVEVVAIATSKSCSESLINAIGKLIDLFRASSVPLNWVFMGPISLNLKLNTLDKLRELGVIAQAPLEDSAEVASTFCKSCKNPIIVRQGGQLIKLGIDRNGVCRYCGYRYEKFKYAKRIVKIPIEIQVL</sequence>
<dbReference type="Gene3D" id="3.20.20.70">
    <property type="entry name" value="Aldolase class I"/>
    <property type="match status" value="1"/>
</dbReference>
<reference evidence="1" key="1">
    <citation type="journal article" date="2020" name="mSystems">
        <title>Genome- and Community-Level Interaction Insights into Carbon Utilization and Element Cycling Functions of Hydrothermarchaeota in Hydrothermal Sediment.</title>
        <authorList>
            <person name="Zhou Z."/>
            <person name="Liu Y."/>
            <person name="Xu W."/>
            <person name="Pan J."/>
            <person name="Luo Z.H."/>
            <person name="Li M."/>
        </authorList>
    </citation>
    <scope>NUCLEOTIDE SEQUENCE [LARGE SCALE GENOMIC DNA]</scope>
    <source>
        <strain evidence="1">SpSt-732</strain>
    </source>
</reference>
<organism evidence="1">
    <name type="scientific">Ignisphaera aggregans</name>
    <dbReference type="NCBI Taxonomy" id="334771"/>
    <lineage>
        <taxon>Archaea</taxon>
        <taxon>Thermoproteota</taxon>
        <taxon>Thermoprotei</taxon>
        <taxon>Desulfurococcales</taxon>
        <taxon>Desulfurococcaceae</taxon>
        <taxon>Ignisphaera</taxon>
    </lineage>
</organism>
<dbReference type="InterPro" id="IPR058240">
    <property type="entry name" value="rSAM_sf"/>
</dbReference>
<dbReference type="SUPFAM" id="SSF102114">
    <property type="entry name" value="Radical SAM enzymes"/>
    <property type="match status" value="1"/>
</dbReference>
<evidence type="ECO:0000313" key="1">
    <source>
        <dbReference type="EMBL" id="HGI87398.1"/>
    </source>
</evidence>
<protein>
    <submittedName>
        <fullName evidence="1">4Fe-4S cluster-binding domain-containing protein</fullName>
    </submittedName>
</protein>